<evidence type="ECO:0000313" key="3">
    <source>
        <dbReference type="RefSeq" id="XP_024945021.1"/>
    </source>
</evidence>
<feature type="compositionally biased region" description="Basic and acidic residues" evidence="1">
    <location>
        <begin position="71"/>
        <end position="88"/>
    </location>
</feature>
<organism evidence="2 3">
    <name type="scientific">Cephus cinctus</name>
    <name type="common">Wheat stem sawfly</name>
    <dbReference type="NCBI Taxonomy" id="211228"/>
    <lineage>
        <taxon>Eukaryota</taxon>
        <taxon>Metazoa</taxon>
        <taxon>Ecdysozoa</taxon>
        <taxon>Arthropoda</taxon>
        <taxon>Hexapoda</taxon>
        <taxon>Insecta</taxon>
        <taxon>Pterygota</taxon>
        <taxon>Neoptera</taxon>
        <taxon>Endopterygota</taxon>
        <taxon>Hymenoptera</taxon>
        <taxon>Cephoidea</taxon>
        <taxon>Cephidae</taxon>
        <taxon>Cephus</taxon>
    </lineage>
</organism>
<name>A0AAJ7W5D4_CEPCN</name>
<sequence>MPDPSLTEEQKNFIAECEAEFQDRFTKNDEAFMKIHTSESSKPPIMDPWYNKPRRNFDWSRQNQNQNRRNNHWERRHGDRSERIERHAGRQHLYSNRNNPY</sequence>
<gene>
    <name evidence="3" type="primary">LOC112494982</name>
</gene>
<accession>A0AAJ7W5D4</accession>
<dbReference type="KEGG" id="ccin:112494982"/>
<dbReference type="RefSeq" id="XP_024945021.1">
    <property type="nucleotide sequence ID" value="XM_025089253.1"/>
</dbReference>
<dbReference type="InterPro" id="IPR028271">
    <property type="entry name" value="RAMAC"/>
</dbReference>
<keyword evidence="2" id="KW-1185">Reference proteome</keyword>
<dbReference type="GO" id="GO:0031533">
    <property type="term" value="C:mRNA capping enzyme complex"/>
    <property type="evidence" value="ECO:0007669"/>
    <property type="project" value="InterPro"/>
</dbReference>
<protein>
    <submittedName>
        <fullName evidence="3">RNMT-activating mini protein</fullName>
    </submittedName>
</protein>
<feature type="region of interest" description="Disordered" evidence="1">
    <location>
        <begin position="37"/>
        <end position="101"/>
    </location>
</feature>
<reference evidence="3" key="1">
    <citation type="submission" date="2025-08" db="UniProtKB">
        <authorList>
            <consortium name="RefSeq"/>
        </authorList>
    </citation>
    <scope>IDENTIFICATION</scope>
</reference>
<dbReference type="GO" id="GO:0106005">
    <property type="term" value="P:RNA 5'-cap (guanine-N7)-methylation"/>
    <property type="evidence" value="ECO:0007669"/>
    <property type="project" value="InterPro"/>
</dbReference>
<dbReference type="GeneID" id="112494982"/>
<dbReference type="GO" id="GO:0003723">
    <property type="term" value="F:RNA binding"/>
    <property type="evidence" value="ECO:0007669"/>
    <property type="project" value="InterPro"/>
</dbReference>
<evidence type="ECO:0000256" key="1">
    <source>
        <dbReference type="SAM" id="MobiDB-lite"/>
    </source>
</evidence>
<proteinExistence type="predicted"/>
<dbReference type="AlphaFoldDB" id="A0AAJ7W5D4"/>
<dbReference type="Pfam" id="PF15320">
    <property type="entry name" value="RAM"/>
    <property type="match status" value="1"/>
</dbReference>
<dbReference type="Proteomes" id="UP000694920">
    <property type="component" value="Unplaced"/>
</dbReference>
<evidence type="ECO:0000313" key="2">
    <source>
        <dbReference type="Proteomes" id="UP000694920"/>
    </source>
</evidence>